<reference evidence="7 8" key="1">
    <citation type="submission" date="2020-08" db="EMBL/GenBank/DDBJ databases">
        <title>Sequencing the genomes of 1000 actinobacteria strains.</title>
        <authorList>
            <person name="Klenk H.-P."/>
        </authorList>
    </citation>
    <scope>NUCLEOTIDE SEQUENCE [LARGE SCALE GENOMIC DNA]</scope>
    <source>
        <strain evidence="7 8">DSM 28967</strain>
    </source>
</reference>
<dbReference type="Proteomes" id="UP000549971">
    <property type="component" value="Unassembled WGS sequence"/>
</dbReference>
<keyword evidence="2" id="KW-0119">Carbohydrate metabolism</keyword>
<feature type="domain" description="Carbohydrate kinase FGGY N-terminal" evidence="5">
    <location>
        <begin position="3"/>
        <end position="139"/>
    </location>
</feature>
<dbReference type="InterPro" id="IPR018485">
    <property type="entry name" value="FGGY_C"/>
</dbReference>
<dbReference type="AlphaFoldDB" id="A0A7W9JAT5"/>
<comment type="similarity">
    <text evidence="1">Belongs to the FGGY kinase family.</text>
</comment>
<evidence type="ECO:0000259" key="5">
    <source>
        <dbReference type="Pfam" id="PF00370"/>
    </source>
</evidence>
<keyword evidence="2" id="KW-0859">Xylose metabolism</keyword>
<protein>
    <submittedName>
        <fullName evidence="7">Sugar (Pentulose or hexulose) kinase</fullName>
    </submittedName>
</protein>
<dbReference type="SUPFAM" id="SSF53067">
    <property type="entry name" value="Actin-like ATPase domain"/>
    <property type="match status" value="2"/>
</dbReference>
<evidence type="ECO:0000259" key="6">
    <source>
        <dbReference type="Pfam" id="PF02782"/>
    </source>
</evidence>
<dbReference type="PANTHER" id="PTHR43095">
    <property type="entry name" value="SUGAR KINASE"/>
    <property type="match status" value="1"/>
</dbReference>
<dbReference type="Pfam" id="PF02782">
    <property type="entry name" value="FGGY_C"/>
    <property type="match status" value="1"/>
</dbReference>
<evidence type="ECO:0000256" key="4">
    <source>
        <dbReference type="ARBA" id="ARBA00022777"/>
    </source>
</evidence>
<dbReference type="PIRSF" id="PIRSF000538">
    <property type="entry name" value="GlpK"/>
    <property type="match status" value="1"/>
</dbReference>
<dbReference type="GO" id="GO:0042732">
    <property type="term" value="P:D-xylose metabolic process"/>
    <property type="evidence" value="ECO:0007669"/>
    <property type="project" value="UniProtKB-KW"/>
</dbReference>
<dbReference type="InterPro" id="IPR018484">
    <property type="entry name" value="FGGY_N"/>
</dbReference>
<feature type="domain" description="Carbohydrate kinase FGGY C-terminal" evidence="6">
    <location>
        <begin position="258"/>
        <end position="433"/>
    </location>
</feature>
<gene>
    <name evidence="7" type="ORF">HDA39_005481</name>
</gene>
<dbReference type="GO" id="GO:0016301">
    <property type="term" value="F:kinase activity"/>
    <property type="evidence" value="ECO:0007669"/>
    <property type="project" value="UniProtKB-KW"/>
</dbReference>
<evidence type="ECO:0000256" key="1">
    <source>
        <dbReference type="ARBA" id="ARBA00009156"/>
    </source>
</evidence>
<dbReference type="Pfam" id="PF00370">
    <property type="entry name" value="FGGY_N"/>
    <property type="match status" value="1"/>
</dbReference>
<dbReference type="CDD" id="cd07783">
    <property type="entry name" value="ASKHA_NBD_FGGY_SePSK_AtXK1-like"/>
    <property type="match status" value="1"/>
</dbReference>
<dbReference type="EMBL" id="JACHMY010000001">
    <property type="protein sequence ID" value="MBB5838747.1"/>
    <property type="molecule type" value="Genomic_DNA"/>
</dbReference>
<keyword evidence="4 7" id="KW-0418">Kinase</keyword>
<keyword evidence="8" id="KW-1185">Reference proteome</keyword>
<name>A0A7W9JAT5_9ACTN</name>
<organism evidence="7 8">
    <name type="scientific">Kribbella italica</name>
    <dbReference type="NCBI Taxonomy" id="1540520"/>
    <lineage>
        <taxon>Bacteria</taxon>
        <taxon>Bacillati</taxon>
        <taxon>Actinomycetota</taxon>
        <taxon>Actinomycetes</taxon>
        <taxon>Propionibacteriales</taxon>
        <taxon>Kribbellaceae</taxon>
        <taxon>Kribbella</taxon>
    </lineage>
</organism>
<dbReference type="InterPro" id="IPR050406">
    <property type="entry name" value="FGGY_Carb_Kinase"/>
</dbReference>
<proteinExistence type="inferred from homology"/>
<evidence type="ECO:0000256" key="3">
    <source>
        <dbReference type="ARBA" id="ARBA00022679"/>
    </source>
</evidence>
<dbReference type="InterPro" id="IPR043129">
    <property type="entry name" value="ATPase_NBD"/>
</dbReference>
<dbReference type="RefSeq" id="WP_184799846.1">
    <property type="nucleotide sequence ID" value="NZ_JACHMY010000001.1"/>
</dbReference>
<dbReference type="PANTHER" id="PTHR43095:SF5">
    <property type="entry name" value="XYLULOSE KINASE"/>
    <property type="match status" value="1"/>
</dbReference>
<dbReference type="Gene3D" id="3.30.420.40">
    <property type="match status" value="2"/>
</dbReference>
<sequence length="479" mass="49702">MAWIGVDLGTQSVRAVLVEATGEVLARAARPLTSRRGEVWHEQDPQEWITAVEQVLAEVASFGEVEGLAICSTSGTVLLTDLDGRPVSPALMYDDARAANFLPRIVAADPDRWGSAMQPTWALPKILWLDPAEDQLVAHSADVVAADLAGHPVATDTSHALKTGYDLVDVGERGSDAPGADGAAAPGGWPASAFERLGLPGHLLPQVVLPGTLIGTVSVAKAQVTGVPAGTPIVAGMTDGCAAQIAAGALTPGAWNSVLGTTLVLKGVTKDLITDPTGAVYSHRHPDGDGWLPGGASNTGAGALTTMLPGADLDALDRAATQLAGPVGATIYPLTKPGERFPFVAPEAAGFELGDVPDDLHRYVGVLQGVAFIERLAFEHLTKLGAEAPRSVALTGGAVRSEHWNQLRADVLGVPVELPEAADPAYGMAVLAASGGTSVAETARRMVRIGRVIEPRPSDRLTDLYGGFVAELDRRGYLR</sequence>
<comment type="caution">
    <text evidence="7">The sequence shown here is derived from an EMBL/GenBank/DDBJ whole genome shotgun (WGS) entry which is preliminary data.</text>
</comment>
<evidence type="ECO:0000313" key="7">
    <source>
        <dbReference type="EMBL" id="MBB5838747.1"/>
    </source>
</evidence>
<dbReference type="InterPro" id="IPR000577">
    <property type="entry name" value="Carb_kinase_FGGY"/>
</dbReference>
<evidence type="ECO:0000256" key="2">
    <source>
        <dbReference type="ARBA" id="ARBA00022629"/>
    </source>
</evidence>
<keyword evidence="3" id="KW-0808">Transferase</keyword>
<evidence type="ECO:0000313" key="8">
    <source>
        <dbReference type="Proteomes" id="UP000549971"/>
    </source>
</evidence>
<accession>A0A7W9JAT5</accession>